<dbReference type="InterPro" id="IPR027417">
    <property type="entry name" value="P-loop_NTPase"/>
</dbReference>
<sequence length="178" mass="19830">MKEIGLVHVYTGDGKGKTTAAFGLALRAYENGLRVYIVQFLKTSPSGEAAFVERLGDGRFRVFRFEKPHGFTYDQDAEAAKALRGDVERALDFIHTVFQERSCDLLVLDEIICACQLGLVTREELCGLIDNKPPACELVLTGRGAPEWLVERADYVTNMTLVKHPFQTGTDARKGIEF</sequence>
<dbReference type="PANTHER" id="PTHR46638:SF1">
    <property type="entry name" value="CORRINOID ADENOSYLTRANSFERASE"/>
    <property type="match status" value="1"/>
</dbReference>
<organism evidence="1 2">
    <name type="scientific">Candidatus Aphodoplasma excrementigallinarum</name>
    <dbReference type="NCBI Taxonomy" id="2840673"/>
    <lineage>
        <taxon>Bacteria</taxon>
        <taxon>Bacillati</taxon>
        <taxon>Bacillota</taxon>
        <taxon>Clostridia</taxon>
        <taxon>Eubacteriales</taxon>
        <taxon>Candidatus Aphodoplasma</taxon>
    </lineage>
</organism>
<evidence type="ECO:0000313" key="2">
    <source>
        <dbReference type="Proteomes" id="UP000886743"/>
    </source>
</evidence>
<gene>
    <name evidence="1" type="ORF">IAC74_04880</name>
</gene>
<dbReference type="GO" id="GO:0009236">
    <property type="term" value="P:cobalamin biosynthetic process"/>
    <property type="evidence" value="ECO:0007669"/>
    <property type="project" value="InterPro"/>
</dbReference>
<dbReference type="AlphaFoldDB" id="A0A9D1SZN2"/>
<dbReference type="PIRSF" id="PIRSF015617">
    <property type="entry name" value="Adensltrnsf_CobA"/>
    <property type="match status" value="1"/>
</dbReference>
<comment type="caution">
    <text evidence="1">The sequence shown here is derived from an EMBL/GenBank/DDBJ whole genome shotgun (WGS) entry which is preliminary data.</text>
</comment>
<evidence type="ECO:0000313" key="1">
    <source>
        <dbReference type="EMBL" id="HIV02888.1"/>
    </source>
</evidence>
<name>A0A9D1SZN2_9FIRM</name>
<accession>A0A9D1SZN2</accession>
<reference evidence="1" key="2">
    <citation type="journal article" date="2021" name="PeerJ">
        <title>Extensive microbial diversity within the chicken gut microbiome revealed by metagenomics and culture.</title>
        <authorList>
            <person name="Gilroy R."/>
            <person name="Ravi A."/>
            <person name="Getino M."/>
            <person name="Pursley I."/>
            <person name="Horton D.L."/>
            <person name="Alikhan N.F."/>
            <person name="Baker D."/>
            <person name="Gharbi K."/>
            <person name="Hall N."/>
            <person name="Watson M."/>
            <person name="Adriaenssens E.M."/>
            <person name="Foster-Nyarko E."/>
            <person name="Jarju S."/>
            <person name="Secka A."/>
            <person name="Antonio M."/>
            <person name="Oren A."/>
            <person name="Chaudhuri R.R."/>
            <person name="La Ragione R."/>
            <person name="Hildebrand F."/>
            <person name="Pallen M.J."/>
        </authorList>
    </citation>
    <scope>NUCLEOTIDE SEQUENCE</scope>
    <source>
        <strain evidence="1">4920</strain>
    </source>
</reference>
<dbReference type="PANTHER" id="PTHR46638">
    <property type="entry name" value="CORRINOID ADENOSYLTRANSFERASE"/>
    <property type="match status" value="1"/>
</dbReference>
<dbReference type="SUPFAM" id="SSF52540">
    <property type="entry name" value="P-loop containing nucleoside triphosphate hydrolases"/>
    <property type="match status" value="1"/>
</dbReference>
<dbReference type="Proteomes" id="UP000886743">
    <property type="component" value="Unassembled WGS sequence"/>
</dbReference>
<dbReference type="EMBL" id="DVOF01000141">
    <property type="protein sequence ID" value="HIV02888.1"/>
    <property type="molecule type" value="Genomic_DNA"/>
</dbReference>
<reference evidence="1" key="1">
    <citation type="submission" date="2020-10" db="EMBL/GenBank/DDBJ databases">
        <authorList>
            <person name="Gilroy R."/>
        </authorList>
    </citation>
    <scope>NUCLEOTIDE SEQUENCE</scope>
    <source>
        <strain evidence="1">4920</strain>
    </source>
</reference>
<protein>
    <submittedName>
        <fullName evidence="1">Cob(I)yrinic acid a,c-diamide adenosyltransferase</fullName>
    </submittedName>
</protein>
<dbReference type="GO" id="GO:0008817">
    <property type="term" value="F:corrinoid adenosyltransferase activity"/>
    <property type="evidence" value="ECO:0007669"/>
    <property type="project" value="InterPro"/>
</dbReference>
<dbReference type="GO" id="GO:0005524">
    <property type="term" value="F:ATP binding"/>
    <property type="evidence" value="ECO:0007669"/>
    <property type="project" value="InterPro"/>
</dbReference>
<dbReference type="Pfam" id="PF02572">
    <property type="entry name" value="CobA_CobO_BtuR"/>
    <property type="match status" value="1"/>
</dbReference>
<dbReference type="Gene3D" id="3.40.50.300">
    <property type="entry name" value="P-loop containing nucleotide triphosphate hydrolases"/>
    <property type="match status" value="1"/>
</dbReference>
<proteinExistence type="predicted"/>
<dbReference type="InterPro" id="IPR003724">
    <property type="entry name" value="CblAdoTrfase_CobA"/>
</dbReference>